<feature type="compositionally biased region" description="Polar residues" evidence="1">
    <location>
        <begin position="412"/>
        <end position="421"/>
    </location>
</feature>
<feature type="region of interest" description="Disordered" evidence="1">
    <location>
        <begin position="366"/>
        <end position="429"/>
    </location>
</feature>
<evidence type="ECO:0000256" key="1">
    <source>
        <dbReference type="SAM" id="MobiDB-lite"/>
    </source>
</evidence>
<evidence type="ECO:0000313" key="4">
    <source>
        <dbReference type="Proteomes" id="UP000566819"/>
    </source>
</evidence>
<dbReference type="Gene3D" id="3.40.50.300">
    <property type="entry name" value="P-loop containing nucleotide triphosphate hydrolases"/>
    <property type="match status" value="1"/>
</dbReference>
<organism evidence="3 4">
    <name type="scientific">Cudoniella acicularis</name>
    <dbReference type="NCBI Taxonomy" id="354080"/>
    <lineage>
        <taxon>Eukaryota</taxon>
        <taxon>Fungi</taxon>
        <taxon>Dikarya</taxon>
        <taxon>Ascomycota</taxon>
        <taxon>Pezizomycotina</taxon>
        <taxon>Leotiomycetes</taxon>
        <taxon>Helotiales</taxon>
        <taxon>Tricladiaceae</taxon>
        <taxon>Cudoniella</taxon>
    </lineage>
</organism>
<keyword evidence="2" id="KW-0472">Membrane</keyword>
<comment type="caution">
    <text evidence="3">The sequence shown here is derived from an EMBL/GenBank/DDBJ whole genome shotgun (WGS) entry which is preliminary data.</text>
</comment>
<dbReference type="AlphaFoldDB" id="A0A8H4VUH3"/>
<dbReference type="OrthoDB" id="4158913at2759"/>
<feature type="transmembrane region" description="Helical" evidence="2">
    <location>
        <begin position="168"/>
        <end position="192"/>
    </location>
</feature>
<protein>
    <submittedName>
        <fullName evidence="3">Uncharacterized protein</fullName>
    </submittedName>
</protein>
<name>A0A8H4VUH3_9HELO</name>
<evidence type="ECO:0000256" key="2">
    <source>
        <dbReference type="SAM" id="Phobius"/>
    </source>
</evidence>
<proteinExistence type="predicted"/>
<dbReference type="Proteomes" id="UP000566819">
    <property type="component" value="Unassembled WGS sequence"/>
</dbReference>
<keyword evidence="4" id="KW-1185">Reference proteome</keyword>
<dbReference type="EMBL" id="JAAMPI010001864">
    <property type="protein sequence ID" value="KAF4622692.1"/>
    <property type="molecule type" value="Genomic_DNA"/>
</dbReference>
<reference evidence="3 4" key="1">
    <citation type="submission" date="2020-03" db="EMBL/GenBank/DDBJ databases">
        <title>Draft Genome Sequence of Cudoniella acicularis.</title>
        <authorList>
            <person name="Buettner E."/>
            <person name="Kellner H."/>
        </authorList>
    </citation>
    <scope>NUCLEOTIDE SEQUENCE [LARGE SCALE GENOMIC DNA]</scope>
    <source>
        <strain evidence="3 4">DSM 108380</strain>
    </source>
</reference>
<feature type="region of interest" description="Disordered" evidence="1">
    <location>
        <begin position="1"/>
        <end position="63"/>
    </location>
</feature>
<gene>
    <name evidence="3" type="ORF">G7Y89_g14335</name>
</gene>
<keyword evidence="2" id="KW-0812">Transmembrane</keyword>
<accession>A0A8H4VUH3</accession>
<dbReference type="InterPro" id="IPR027417">
    <property type="entry name" value="P-loop_NTPase"/>
</dbReference>
<feature type="compositionally biased region" description="Basic and acidic residues" evidence="1">
    <location>
        <begin position="48"/>
        <end position="57"/>
    </location>
</feature>
<evidence type="ECO:0000313" key="3">
    <source>
        <dbReference type="EMBL" id="KAF4622692.1"/>
    </source>
</evidence>
<keyword evidence="2" id="KW-1133">Transmembrane helix</keyword>
<feature type="compositionally biased region" description="Polar residues" evidence="1">
    <location>
        <begin position="35"/>
        <end position="46"/>
    </location>
</feature>
<sequence length="442" mass="48866">MTASVTVALDTSRGGAAIAEPEVQKAESQHPCQPPENTEVQQTTAHSVKADDDTKQELDDDKESSGWKWSAYRRLTRIVIEAKGAASEQVVKFIKRQNKVDFCGGTVRDRENYNATRVDGIGSQGWGDYEIRQVLFNTKFVLLSLATSNTFSWTRRALAQQTWKTSRIFLNIINCLTALGPFVTIAGLIFVFGSPNTRMMAHDAKTAQWVQCFCGPKFYRNIIFVTNKWDEYNKKAFEKAWERVGELISDGNVKQILDPPGRYHGGSLYHHGLPGGKRTVGCHGSVLCHEENGLERGKEFEKLILKCYSKTEPAELQVISELNNGTPPLETEAAKALKAQPFKTQILIHEDRAVVSTTIKVQPVQVPQIQVPKNPNTPTPKPSAPETSAASPQAPPPKTPTMAEAGTPEPPNTNAKASASKPNKPVRPSWIENFFIAENAEQ</sequence>